<feature type="domain" description="F-box" evidence="2">
    <location>
        <begin position="201"/>
        <end position="250"/>
    </location>
</feature>
<dbReference type="AlphaFoldDB" id="A0A9P5YM10"/>
<reference evidence="3" key="1">
    <citation type="submission" date="2020-11" db="EMBL/GenBank/DDBJ databases">
        <authorList>
            <consortium name="DOE Joint Genome Institute"/>
            <person name="Ahrendt S."/>
            <person name="Riley R."/>
            <person name="Andreopoulos W."/>
            <person name="Labutti K."/>
            <person name="Pangilinan J."/>
            <person name="Ruiz-Duenas F.J."/>
            <person name="Barrasa J.M."/>
            <person name="Sanchez-Garcia M."/>
            <person name="Camarero S."/>
            <person name="Miyauchi S."/>
            <person name="Serrano A."/>
            <person name="Linde D."/>
            <person name="Babiker R."/>
            <person name="Drula E."/>
            <person name="Ayuso-Fernandez I."/>
            <person name="Pacheco R."/>
            <person name="Padilla G."/>
            <person name="Ferreira P."/>
            <person name="Barriuso J."/>
            <person name="Kellner H."/>
            <person name="Castanera R."/>
            <person name="Alfaro M."/>
            <person name="Ramirez L."/>
            <person name="Pisabarro A.G."/>
            <person name="Kuo A."/>
            <person name="Tritt A."/>
            <person name="Lipzen A."/>
            <person name="He G."/>
            <person name="Yan M."/>
            <person name="Ng V."/>
            <person name="Cullen D."/>
            <person name="Martin F."/>
            <person name="Rosso M.-N."/>
            <person name="Henrissat B."/>
            <person name="Hibbett D."/>
            <person name="Martinez A.T."/>
            <person name="Grigoriev I.V."/>
        </authorList>
    </citation>
    <scope>NUCLEOTIDE SEQUENCE</scope>
    <source>
        <strain evidence="3">CIRM-BRFM 674</strain>
    </source>
</reference>
<evidence type="ECO:0000313" key="3">
    <source>
        <dbReference type="EMBL" id="KAF9471388.1"/>
    </source>
</evidence>
<accession>A0A9P5YM10</accession>
<dbReference type="SMART" id="SM00256">
    <property type="entry name" value="FBOX"/>
    <property type="match status" value="1"/>
</dbReference>
<feature type="compositionally biased region" description="Acidic residues" evidence="1">
    <location>
        <begin position="62"/>
        <end position="72"/>
    </location>
</feature>
<organism evidence="3 4">
    <name type="scientific">Pholiota conissans</name>
    <dbReference type="NCBI Taxonomy" id="109636"/>
    <lineage>
        <taxon>Eukaryota</taxon>
        <taxon>Fungi</taxon>
        <taxon>Dikarya</taxon>
        <taxon>Basidiomycota</taxon>
        <taxon>Agaricomycotina</taxon>
        <taxon>Agaricomycetes</taxon>
        <taxon>Agaricomycetidae</taxon>
        <taxon>Agaricales</taxon>
        <taxon>Agaricineae</taxon>
        <taxon>Strophariaceae</taxon>
        <taxon>Pholiota</taxon>
    </lineage>
</organism>
<feature type="compositionally biased region" description="Polar residues" evidence="1">
    <location>
        <begin position="106"/>
        <end position="141"/>
    </location>
</feature>
<feature type="compositionally biased region" description="Polar residues" evidence="1">
    <location>
        <begin position="26"/>
        <end position="35"/>
    </location>
</feature>
<evidence type="ECO:0000256" key="1">
    <source>
        <dbReference type="SAM" id="MobiDB-lite"/>
    </source>
</evidence>
<name>A0A9P5YM10_9AGAR</name>
<dbReference type="SUPFAM" id="SSF81383">
    <property type="entry name" value="F-box domain"/>
    <property type="match status" value="1"/>
</dbReference>
<dbReference type="EMBL" id="MU155695">
    <property type="protein sequence ID" value="KAF9471388.1"/>
    <property type="molecule type" value="Genomic_DNA"/>
</dbReference>
<dbReference type="OrthoDB" id="2322499at2759"/>
<proteinExistence type="predicted"/>
<evidence type="ECO:0000259" key="2">
    <source>
        <dbReference type="PROSITE" id="PS50181"/>
    </source>
</evidence>
<sequence>MDSEPSKPTRTILDYFCKATLTRATDNANDTQSKSGPCLEAFAPDASRGRSGDDDNEKKEGEDEEGEDEENDGDLHVYGSLKRGWSEDTEEISGQSEIASEKLGISSPSSFDASIEASSPTPAENTPLTSSQVNNGSQTQKNDAEDTSSKLPPVKKLKITSENGRELALRPVPGRRVKRERTEDAEIVSARPLRGGRGAKLGLLPSLPLDVLFEIFSHISPLSILRLSRTTKDLRELLLHRSSSYVWKAALSSVPDLPPCPDDLSLPFWTHLVFDHHCQNCLTNNILRCDFVLRVRLCNKCANIKLLRHTSFDSDEKRDQLILACIPFSRFNGRSVSYCTVSDRDKLVAELEEKEGLPDETSEFVQQRKAQVKARLKEAQKCKKWLDSVTLDRETELNDMRDARADAIRAKLLELDYAPELDFLDDLEAGICAIIPWPKIVTFYDHKLVKPPQLLTAKIWASIKPRMIQYMAEAARLRVHNARCVVVQERRKRVHDVYVHWRLLPENLSRYPSNLPMPNPADVIAFQTIESNILDAPTSQKFDTTRQILPFLQRNLPDEIEDWRDDMANALFCKVQESRMWNEVRIDYYDSYWSDPGWRDRKKVLELAVVVFRCAQRYIHWKWEENRLRADVVFPPSTPNVSQAIADAAESEAHAPVMWYPQFMHHRCPSLNVTSNDERRACANRSLRVSREFDYCRHAEWNPEVLEFDEKASRVTRAIMDACHLDYKTTTAEEMDECDPRLACLKCSWGSRCDGERKVRVWTWRDAVQHCLSVHHGDGLVTWECLSKADTLEARRLDALECTKRNFITPQKEKKWRCMRCRDTPKDTGRMDWDSLTEHFRLHPTHGDANDMDNKEGKLYYRDMDVFPREGPPVKMVPAKTEKWSSWIVRKRDKANPFYMLMRGLSTSPST</sequence>
<dbReference type="InterPro" id="IPR001810">
    <property type="entry name" value="F-box_dom"/>
</dbReference>
<dbReference type="Proteomes" id="UP000807469">
    <property type="component" value="Unassembled WGS sequence"/>
</dbReference>
<keyword evidence="4" id="KW-1185">Reference proteome</keyword>
<comment type="caution">
    <text evidence="3">The sequence shown here is derived from an EMBL/GenBank/DDBJ whole genome shotgun (WGS) entry which is preliminary data.</text>
</comment>
<protein>
    <recommendedName>
        <fullName evidence="2">F-box domain-containing protein</fullName>
    </recommendedName>
</protein>
<evidence type="ECO:0000313" key="4">
    <source>
        <dbReference type="Proteomes" id="UP000807469"/>
    </source>
</evidence>
<dbReference type="Pfam" id="PF00646">
    <property type="entry name" value="F-box"/>
    <property type="match status" value="1"/>
</dbReference>
<dbReference type="CDD" id="cd09917">
    <property type="entry name" value="F-box_SF"/>
    <property type="match status" value="1"/>
</dbReference>
<feature type="region of interest" description="Disordered" evidence="1">
    <location>
        <begin position="26"/>
        <end position="166"/>
    </location>
</feature>
<gene>
    <name evidence="3" type="ORF">BDN70DRAFT_998639</name>
</gene>
<dbReference type="InterPro" id="IPR036047">
    <property type="entry name" value="F-box-like_dom_sf"/>
</dbReference>
<dbReference type="PROSITE" id="PS50181">
    <property type="entry name" value="FBOX"/>
    <property type="match status" value="1"/>
</dbReference>
<feature type="compositionally biased region" description="Basic and acidic residues" evidence="1">
    <location>
        <begin position="47"/>
        <end position="61"/>
    </location>
</feature>